<evidence type="ECO:0000256" key="2">
    <source>
        <dbReference type="SAM" id="Phobius"/>
    </source>
</evidence>
<feature type="domain" description="Zona occludens toxin N-terminal" evidence="3">
    <location>
        <begin position="1"/>
        <end position="191"/>
    </location>
</feature>
<keyword evidence="2" id="KW-1133">Transmembrane helix</keyword>
<sequence length="359" mass="39943">MITLITGTPGAGKTAYAVKLLMELQEREAKEGKPPRPVIIMGIPELMLPHDVAPPVEEWTERVPTAEDASIEEAVFTFPDGALVIVDECQKVWRNRARTSKVPDTVAAFEKHRHKGLDFWLITQSYTLIDPNVSELVGKHIHLRATWAGRRLYEWPEVTNPDSPTNRGMAAAVRYTLPKNVFGVYRSASMHVKQSRRIPIAVWVFLAAIGIALYFGSKFYGMMGKWTSGQTTSEAERRVPEPSRVPFSQSGQGQAVDRQAQAQVRSVGAGVEDYVPRISTRPETAPMYDSVRQVKVMPIVAGCVSMGDRCSCYTQQGTDAFLEEAQCRELLRKPPFNPWQDQQQVVAATAKSSLPVQGM</sequence>
<keyword evidence="5" id="KW-1185">Reference proteome</keyword>
<gene>
    <name evidence="4" type="ORF">C7389_12351</name>
</gene>
<evidence type="ECO:0000313" key="5">
    <source>
        <dbReference type="Proteomes" id="UP000295129"/>
    </source>
</evidence>
<comment type="caution">
    <text evidence="4">The sequence shown here is derived from an EMBL/GenBank/DDBJ whole genome shotgun (WGS) entry which is preliminary data.</text>
</comment>
<dbReference type="Pfam" id="PF05707">
    <property type="entry name" value="Zot"/>
    <property type="match status" value="1"/>
</dbReference>
<dbReference type="InterPro" id="IPR027417">
    <property type="entry name" value="P-loop_NTPase"/>
</dbReference>
<evidence type="ECO:0000256" key="1">
    <source>
        <dbReference type="SAM" id="MobiDB-lite"/>
    </source>
</evidence>
<name>A0A4R6DRQ1_9RHOO</name>
<dbReference type="Proteomes" id="UP000295129">
    <property type="component" value="Unassembled WGS sequence"/>
</dbReference>
<dbReference type="RefSeq" id="WP_133594482.1">
    <property type="nucleotide sequence ID" value="NZ_SNVV01000023.1"/>
</dbReference>
<evidence type="ECO:0000313" key="4">
    <source>
        <dbReference type="EMBL" id="TDN46978.1"/>
    </source>
</evidence>
<feature type="transmembrane region" description="Helical" evidence="2">
    <location>
        <begin position="198"/>
        <end position="216"/>
    </location>
</feature>
<dbReference type="Gene3D" id="3.40.50.300">
    <property type="entry name" value="P-loop containing nucleotide triphosphate hydrolases"/>
    <property type="match status" value="1"/>
</dbReference>
<keyword evidence="2" id="KW-0812">Transmembrane</keyword>
<dbReference type="EMBL" id="SNVV01000023">
    <property type="protein sequence ID" value="TDN46978.1"/>
    <property type="molecule type" value="Genomic_DNA"/>
</dbReference>
<organism evidence="4 5">
    <name type="scientific">Azoarcus indigens</name>
    <dbReference type="NCBI Taxonomy" id="29545"/>
    <lineage>
        <taxon>Bacteria</taxon>
        <taxon>Pseudomonadati</taxon>
        <taxon>Pseudomonadota</taxon>
        <taxon>Betaproteobacteria</taxon>
        <taxon>Rhodocyclales</taxon>
        <taxon>Zoogloeaceae</taxon>
        <taxon>Azoarcus</taxon>
    </lineage>
</organism>
<dbReference type="AlphaFoldDB" id="A0A4R6DRQ1"/>
<dbReference type="SUPFAM" id="SSF52540">
    <property type="entry name" value="P-loop containing nucleoside triphosphate hydrolases"/>
    <property type="match status" value="1"/>
</dbReference>
<dbReference type="OrthoDB" id="8809170at2"/>
<reference evidence="4 5" key="1">
    <citation type="submission" date="2019-03" db="EMBL/GenBank/DDBJ databases">
        <title>Genomic Encyclopedia of Type Strains, Phase IV (KMG-IV): sequencing the most valuable type-strain genomes for metagenomic binning, comparative biology and taxonomic classification.</title>
        <authorList>
            <person name="Goeker M."/>
        </authorList>
    </citation>
    <scope>NUCLEOTIDE SEQUENCE [LARGE SCALE GENOMIC DNA]</scope>
    <source>
        <strain evidence="4 5">DSM 12121</strain>
    </source>
</reference>
<keyword evidence="2" id="KW-0472">Membrane</keyword>
<evidence type="ECO:0000259" key="3">
    <source>
        <dbReference type="Pfam" id="PF05707"/>
    </source>
</evidence>
<protein>
    <submittedName>
        <fullName evidence="4">Zona occludens toxin</fullName>
    </submittedName>
</protein>
<dbReference type="InterPro" id="IPR008900">
    <property type="entry name" value="Zot_N"/>
</dbReference>
<feature type="region of interest" description="Disordered" evidence="1">
    <location>
        <begin position="231"/>
        <end position="256"/>
    </location>
</feature>
<accession>A0A4R6DRQ1</accession>
<proteinExistence type="predicted"/>